<feature type="coiled-coil region" evidence="1">
    <location>
        <begin position="105"/>
        <end position="132"/>
    </location>
</feature>
<feature type="chain" id="PRO_5021857441" description="HlyD family efflux transporter periplasmic adaptor subunit" evidence="2">
    <location>
        <begin position="20"/>
        <end position="388"/>
    </location>
</feature>
<evidence type="ECO:0000313" key="3">
    <source>
        <dbReference type="EMBL" id="TSJ75029.1"/>
    </source>
</evidence>
<evidence type="ECO:0000313" key="4">
    <source>
        <dbReference type="Proteomes" id="UP000315648"/>
    </source>
</evidence>
<comment type="caution">
    <text evidence="3">The sequence shown here is derived from an EMBL/GenBank/DDBJ whole genome shotgun (WGS) entry which is preliminary data.</text>
</comment>
<dbReference type="Proteomes" id="UP000315648">
    <property type="component" value="Unassembled WGS sequence"/>
</dbReference>
<dbReference type="RefSeq" id="WP_144354171.1">
    <property type="nucleotide sequence ID" value="NZ_CBCRVV010000010.1"/>
</dbReference>
<dbReference type="OrthoDB" id="9853971at2"/>
<keyword evidence="4" id="KW-1185">Reference proteome</keyword>
<evidence type="ECO:0008006" key="5">
    <source>
        <dbReference type="Google" id="ProtNLM"/>
    </source>
</evidence>
<name>A0A556QEF3_9BACT</name>
<evidence type="ECO:0000256" key="1">
    <source>
        <dbReference type="SAM" id="Coils"/>
    </source>
</evidence>
<dbReference type="EMBL" id="VMBG01000004">
    <property type="protein sequence ID" value="TSJ75029.1"/>
    <property type="molecule type" value="Genomic_DNA"/>
</dbReference>
<proteinExistence type="predicted"/>
<gene>
    <name evidence="3" type="ORF">FPL22_16660</name>
</gene>
<keyword evidence="1" id="KW-0175">Coiled coil</keyword>
<evidence type="ECO:0000256" key="2">
    <source>
        <dbReference type="SAM" id="SignalP"/>
    </source>
</evidence>
<reference evidence="3 4" key="1">
    <citation type="submission" date="2019-07" db="EMBL/GenBank/DDBJ databases">
        <title>Description of 53C-WASEF.</title>
        <authorList>
            <person name="Pitt A."/>
            <person name="Hahn M.W."/>
        </authorList>
    </citation>
    <scope>NUCLEOTIDE SEQUENCE [LARGE SCALE GENOMIC DNA]</scope>
    <source>
        <strain evidence="3 4">53C-WASEF</strain>
    </source>
</reference>
<dbReference type="AlphaFoldDB" id="A0A556QEF3"/>
<sequence>MRLATLATLSCAFVTAAFATFDVSRYPTASELVLAQLPADVHPIRSVRVKSPTEGLLTLHLPAAGTRLPEGTIWGEFDPERLQLESEAVALARTLLTEKETPKLRLDLARTAAELAERRAELERQAGMLTRIAEDPTLAELYASESLMTAPGESKPPAKSALGTQEITALATRLRTQLALIDDVLLYAGTPRENELEQRALELKLKAQEIEVAQRLGEFRLALPFDGEVSLIPPPPANGKPLRVPLGADLALIQDFSAIQARVPIRRTEWRVIDPSQLQLRYAGRGRKPLTSSFQRSLVQETSGREELVYVFQFPEIHRAAARPLTGGQVMMQLVLNLNEPARIIPKIDLILAAPAAFRDAGWEAGVAAVIPGARLLALGETHLAISP</sequence>
<protein>
    <recommendedName>
        <fullName evidence="5">HlyD family efflux transporter periplasmic adaptor subunit</fullName>
    </recommendedName>
</protein>
<accession>A0A556QEF3</accession>
<feature type="signal peptide" evidence="2">
    <location>
        <begin position="1"/>
        <end position="19"/>
    </location>
</feature>
<keyword evidence="2" id="KW-0732">Signal</keyword>
<organism evidence="3 4">
    <name type="scientific">Rariglobus hedericola</name>
    <dbReference type="NCBI Taxonomy" id="2597822"/>
    <lineage>
        <taxon>Bacteria</taxon>
        <taxon>Pseudomonadati</taxon>
        <taxon>Verrucomicrobiota</taxon>
        <taxon>Opitutia</taxon>
        <taxon>Opitutales</taxon>
        <taxon>Opitutaceae</taxon>
        <taxon>Rariglobus</taxon>
    </lineage>
</organism>